<evidence type="ECO:0000313" key="2">
    <source>
        <dbReference type="EMBL" id="CAE7028243.1"/>
    </source>
</evidence>
<feature type="transmembrane region" description="Helical" evidence="1">
    <location>
        <begin position="168"/>
        <end position="185"/>
    </location>
</feature>
<feature type="transmembrane region" description="Helical" evidence="1">
    <location>
        <begin position="219"/>
        <end position="252"/>
    </location>
</feature>
<sequence>MNLKLDWLVSGLLDTTKLVGLLVYCVDAYARSFAATEAETIEAEKNMTSNITNNNTSISSMDVVVAGGPSAAWLVSSLSLILTILWVLRVHQAEAIAGQRVLAIPALCWCVAMPVLYFPVAYWVSSPALVAVVLILGVVVFWGSVVIAESCDRRHFSDQELAAMRPQLRLAFRNQIPLLGAWAAYSMSDDEMVFIKCINSAFDHSFYREVLRFVQDVPAFLSFILDLVFLGASLSAVFNILTSVACIVWYLYRVKKQRDQSNERSQPRETE</sequence>
<evidence type="ECO:0000256" key="1">
    <source>
        <dbReference type="SAM" id="Phobius"/>
    </source>
</evidence>
<keyword evidence="1" id="KW-1133">Transmembrane helix</keyword>
<evidence type="ECO:0000313" key="3">
    <source>
        <dbReference type="Proteomes" id="UP000604046"/>
    </source>
</evidence>
<feature type="transmembrane region" description="Helical" evidence="1">
    <location>
        <begin position="101"/>
        <end position="122"/>
    </location>
</feature>
<feature type="transmembrane region" description="Helical" evidence="1">
    <location>
        <begin position="128"/>
        <end position="148"/>
    </location>
</feature>
<feature type="transmembrane region" description="Helical" evidence="1">
    <location>
        <begin position="71"/>
        <end position="89"/>
    </location>
</feature>
<keyword evidence="3" id="KW-1185">Reference proteome</keyword>
<gene>
    <name evidence="2" type="ORF">SNAT2548_LOCUS3396</name>
</gene>
<keyword evidence="1" id="KW-0812">Transmembrane</keyword>
<dbReference type="Proteomes" id="UP000604046">
    <property type="component" value="Unassembled WGS sequence"/>
</dbReference>
<accession>A0A812IC61</accession>
<dbReference type="EMBL" id="CAJNDS010000207">
    <property type="protein sequence ID" value="CAE7028243.1"/>
    <property type="molecule type" value="Genomic_DNA"/>
</dbReference>
<keyword evidence="1" id="KW-0472">Membrane</keyword>
<name>A0A812IC61_9DINO</name>
<proteinExistence type="predicted"/>
<protein>
    <submittedName>
        <fullName evidence="2">Uncharacterized protein</fullName>
    </submittedName>
</protein>
<reference evidence="2" key="1">
    <citation type="submission" date="2021-02" db="EMBL/GenBank/DDBJ databases">
        <authorList>
            <person name="Dougan E. K."/>
            <person name="Rhodes N."/>
            <person name="Thang M."/>
            <person name="Chan C."/>
        </authorList>
    </citation>
    <scope>NUCLEOTIDE SEQUENCE</scope>
</reference>
<comment type="caution">
    <text evidence="2">The sequence shown here is derived from an EMBL/GenBank/DDBJ whole genome shotgun (WGS) entry which is preliminary data.</text>
</comment>
<dbReference type="AlphaFoldDB" id="A0A812IC61"/>
<organism evidence="2 3">
    <name type="scientific">Symbiodinium natans</name>
    <dbReference type="NCBI Taxonomy" id="878477"/>
    <lineage>
        <taxon>Eukaryota</taxon>
        <taxon>Sar</taxon>
        <taxon>Alveolata</taxon>
        <taxon>Dinophyceae</taxon>
        <taxon>Suessiales</taxon>
        <taxon>Symbiodiniaceae</taxon>
        <taxon>Symbiodinium</taxon>
    </lineage>
</organism>